<dbReference type="GO" id="GO:0043235">
    <property type="term" value="C:receptor complex"/>
    <property type="evidence" value="ECO:0007669"/>
    <property type="project" value="TreeGrafter"/>
</dbReference>
<dbReference type="PROSITE" id="PS51120">
    <property type="entry name" value="LDLRB"/>
    <property type="match status" value="1"/>
</dbReference>
<organism evidence="2 3">
    <name type="scientific">Caerostris extrusa</name>
    <name type="common">Bark spider</name>
    <name type="synonym">Caerostris bankana</name>
    <dbReference type="NCBI Taxonomy" id="172846"/>
    <lineage>
        <taxon>Eukaryota</taxon>
        <taxon>Metazoa</taxon>
        <taxon>Ecdysozoa</taxon>
        <taxon>Arthropoda</taxon>
        <taxon>Chelicerata</taxon>
        <taxon>Arachnida</taxon>
        <taxon>Araneae</taxon>
        <taxon>Araneomorphae</taxon>
        <taxon>Entelegynae</taxon>
        <taxon>Araneoidea</taxon>
        <taxon>Araneidae</taxon>
        <taxon>Caerostris</taxon>
    </lineage>
</organism>
<gene>
    <name evidence="2" type="primary">Lrp2</name>
    <name evidence="2" type="ORF">CEXT_379721</name>
</gene>
<dbReference type="GO" id="GO:0006898">
    <property type="term" value="P:receptor-mediated endocytosis"/>
    <property type="evidence" value="ECO:0007669"/>
    <property type="project" value="TreeGrafter"/>
</dbReference>
<dbReference type="GO" id="GO:0042562">
    <property type="term" value="F:hormone binding"/>
    <property type="evidence" value="ECO:0007669"/>
    <property type="project" value="TreeGrafter"/>
</dbReference>
<dbReference type="PANTHER" id="PTHR22722">
    <property type="entry name" value="LOW-DENSITY LIPOPROTEIN RECEPTOR-RELATED PROTEIN 2-RELATED"/>
    <property type="match status" value="1"/>
</dbReference>
<name>A0AAV4V7R0_CAEEX</name>
<evidence type="ECO:0000256" key="1">
    <source>
        <dbReference type="PROSITE-ProRule" id="PRU00461"/>
    </source>
</evidence>
<dbReference type="PANTHER" id="PTHR22722:SF14">
    <property type="entry name" value="MEGALIN, ISOFORM A"/>
    <property type="match status" value="1"/>
</dbReference>
<comment type="caution">
    <text evidence="2">The sequence shown here is derived from an EMBL/GenBank/DDBJ whole genome shotgun (WGS) entry which is preliminary data.</text>
</comment>
<dbReference type="InterPro" id="IPR051221">
    <property type="entry name" value="LDLR-related"/>
</dbReference>
<keyword evidence="2" id="KW-0449">Lipoprotein</keyword>
<protein>
    <submittedName>
        <fullName evidence="2">Low-density lipoprotein receptor-related protein 2</fullName>
    </submittedName>
</protein>
<dbReference type="SMART" id="SM00135">
    <property type="entry name" value="LY"/>
    <property type="match status" value="3"/>
</dbReference>
<dbReference type="GO" id="GO:0016324">
    <property type="term" value="C:apical plasma membrane"/>
    <property type="evidence" value="ECO:0007669"/>
    <property type="project" value="TreeGrafter"/>
</dbReference>
<dbReference type="Gene3D" id="2.120.10.30">
    <property type="entry name" value="TolB, C-terminal domain"/>
    <property type="match status" value="1"/>
</dbReference>
<feature type="repeat" description="LDL-receptor class B" evidence="1">
    <location>
        <begin position="138"/>
        <end position="181"/>
    </location>
</feature>
<dbReference type="EMBL" id="BPLR01014008">
    <property type="protein sequence ID" value="GIY65580.1"/>
    <property type="molecule type" value="Genomic_DNA"/>
</dbReference>
<dbReference type="SUPFAM" id="SSF63825">
    <property type="entry name" value="YWTD domain"/>
    <property type="match status" value="1"/>
</dbReference>
<dbReference type="Proteomes" id="UP001054945">
    <property type="component" value="Unassembled WGS sequence"/>
</dbReference>
<proteinExistence type="predicted"/>
<keyword evidence="2" id="KW-0675">Receptor</keyword>
<sequence length="200" mass="22468">MCGTGYQSDGDAGCKAYQSFAIVSELEKARGFSLEDHSEAMSPISSSGHNILHLDIHYVENHIYWVEFNQGEKNGIYRIKPDGTGLTHVISDGIGSNGIRGLAVDWIAVSWLDGTKRMVLLKTTRDSPRELAVNPIKRYLYWIDYGQYPKIEKAFLDGTNRVPIVVTQISSPRDLTIDIETHDVYWVDSKEDAIQVCFVV</sequence>
<dbReference type="InterPro" id="IPR000033">
    <property type="entry name" value="LDLR_classB_rpt"/>
</dbReference>
<dbReference type="Pfam" id="PF00058">
    <property type="entry name" value="Ldl_recept_b"/>
    <property type="match status" value="1"/>
</dbReference>
<evidence type="ECO:0000313" key="2">
    <source>
        <dbReference type="EMBL" id="GIY65580.1"/>
    </source>
</evidence>
<dbReference type="InterPro" id="IPR011042">
    <property type="entry name" value="6-blade_b-propeller_TolB-like"/>
</dbReference>
<accession>A0AAV4V7R0</accession>
<keyword evidence="3" id="KW-1185">Reference proteome</keyword>
<dbReference type="AlphaFoldDB" id="A0AAV4V7R0"/>
<reference evidence="2 3" key="1">
    <citation type="submission" date="2021-06" db="EMBL/GenBank/DDBJ databases">
        <title>Caerostris extrusa draft genome.</title>
        <authorList>
            <person name="Kono N."/>
            <person name="Arakawa K."/>
        </authorList>
    </citation>
    <scope>NUCLEOTIDE SEQUENCE [LARGE SCALE GENOMIC DNA]</scope>
</reference>
<evidence type="ECO:0000313" key="3">
    <source>
        <dbReference type="Proteomes" id="UP001054945"/>
    </source>
</evidence>